<dbReference type="RefSeq" id="WP_015348529.1">
    <property type="nucleotide sequence ID" value="NC_020126.1"/>
</dbReference>
<dbReference type="KEGG" id="msd:MYSTI_02952"/>
<keyword evidence="3" id="KW-1185">Reference proteome</keyword>
<accession>L7U818</accession>
<dbReference type="Gene3D" id="2.60.40.10">
    <property type="entry name" value="Immunoglobulins"/>
    <property type="match status" value="1"/>
</dbReference>
<name>L7U818_MYXSD</name>
<evidence type="ECO:0000313" key="2">
    <source>
        <dbReference type="EMBL" id="AGC44268.1"/>
    </source>
</evidence>
<evidence type="ECO:0000256" key="1">
    <source>
        <dbReference type="SAM" id="SignalP"/>
    </source>
</evidence>
<dbReference type="HOGENOM" id="CLU_943053_0_0_7"/>
<protein>
    <submittedName>
        <fullName evidence="2">Fibronectin type III domain-containing protein</fullName>
    </submittedName>
</protein>
<dbReference type="NCBIfam" id="NF045522">
    <property type="entry name" value="MXAN_2561_fam"/>
    <property type="match status" value="1"/>
</dbReference>
<dbReference type="AlphaFoldDB" id="L7U818"/>
<dbReference type="Proteomes" id="UP000011131">
    <property type="component" value="Chromosome"/>
</dbReference>
<dbReference type="STRING" id="1278073.MYSTI_02952"/>
<gene>
    <name evidence="2" type="ordered locus">MYSTI_02952</name>
</gene>
<feature type="signal peptide" evidence="1">
    <location>
        <begin position="1"/>
        <end position="17"/>
    </location>
</feature>
<dbReference type="EMBL" id="CP004025">
    <property type="protein sequence ID" value="AGC44268.1"/>
    <property type="molecule type" value="Genomic_DNA"/>
</dbReference>
<reference evidence="2 3" key="1">
    <citation type="journal article" date="2013" name="Genome Announc.">
        <title>Complete genome sequence of Myxococcus stipitatus strain DSM 14675, a fruiting myxobacterium.</title>
        <authorList>
            <person name="Huntley S."/>
            <person name="Kneip S."/>
            <person name="Treuner-Lange A."/>
            <person name="Sogaard-Andersen L."/>
        </authorList>
    </citation>
    <scope>NUCLEOTIDE SEQUENCE [LARGE SCALE GENOMIC DNA]</scope>
    <source>
        <strain evidence="3">DSM 14675 / JCM 12634 / Mx s8</strain>
    </source>
</reference>
<evidence type="ECO:0000313" key="3">
    <source>
        <dbReference type="Proteomes" id="UP000011131"/>
    </source>
</evidence>
<feature type="chain" id="PRO_5003983411" evidence="1">
    <location>
        <begin position="18"/>
        <end position="300"/>
    </location>
</feature>
<keyword evidence="1" id="KW-0732">Signal</keyword>
<dbReference type="InterPro" id="IPR013783">
    <property type="entry name" value="Ig-like_fold"/>
</dbReference>
<organism evidence="2 3">
    <name type="scientific">Myxococcus stipitatus (strain DSM 14675 / JCM 12634 / Mx s8)</name>
    <dbReference type="NCBI Taxonomy" id="1278073"/>
    <lineage>
        <taxon>Bacteria</taxon>
        <taxon>Pseudomonadati</taxon>
        <taxon>Myxococcota</taxon>
        <taxon>Myxococcia</taxon>
        <taxon>Myxococcales</taxon>
        <taxon>Cystobacterineae</taxon>
        <taxon>Myxococcaceae</taxon>
        <taxon>Myxococcus</taxon>
    </lineage>
</organism>
<dbReference type="PATRIC" id="fig|1278073.3.peg.3007"/>
<sequence>MRHIFVVLLLTASTALGQSVTFTGAAIQDGEISVSLDDCAKKIPVTWTKTGTLLCGDLTLFLTKGSCSAEDPGASGNKVLKTIKQSDSITTEAIELQMSVVLAEGGLTCAAQTANVVYKLCASTKVQTISTGLCPDKPSSVGKPDVNFILDPIAPEAPPAPAVTGLDSALSVSVAPTSDTTRLKVEVVEMTQGDDGGVATPGEVVRSKEQVTPNNVFRMDGLENGKTYGVRAIAFDKAGNQGKASELATGAPIASNGFFDEYVDAGGQETGGCGAGGGGLAVGAAMAALGFWLTSRRKQS</sequence>
<proteinExistence type="predicted"/>
<dbReference type="OrthoDB" id="5382521at2"/>